<dbReference type="OrthoDB" id="10656209at2759"/>
<keyword evidence="1" id="KW-0812">Transmembrane</keyword>
<sequence>MRDYMQRVRERHIPPERLALCEELQTRCVKLFYSLIIGGILVVFLYFLIDFLESKYGSNGDSNVTSPLADFRVNSNIPVIVLKPDLSVTDLDANITTPMVDLDVNIINSVAEVIPVLNDVNFTGTNPFTDLE</sequence>
<evidence type="ECO:0000313" key="2">
    <source>
        <dbReference type="EMBL" id="GBN62584.1"/>
    </source>
</evidence>
<comment type="caution">
    <text evidence="2">The sequence shown here is derived from an EMBL/GenBank/DDBJ whole genome shotgun (WGS) entry which is preliminary data.</text>
</comment>
<feature type="transmembrane region" description="Helical" evidence="1">
    <location>
        <begin position="31"/>
        <end position="49"/>
    </location>
</feature>
<keyword evidence="3" id="KW-1185">Reference proteome</keyword>
<reference evidence="2 3" key="1">
    <citation type="journal article" date="2019" name="Sci. Rep.">
        <title>Orb-weaving spider Araneus ventricosus genome elucidates the spidroin gene catalogue.</title>
        <authorList>
            <person name="Kono N."/>
            <person name="Nakamura H."/>
            <person name="Ohtoshi R."/>
            <person name="Moran D.A.P."/>
            <person name="Shinohara A."/>
            <person name="Yoshida Y."/>
            <person name="Fujiwara M."/>
            <person name="Mori M."/>
            <person name="Tomita M."/>
            <person name="Arakawa K."/>
        </authorList>
    </citation>
    <scope>NUCLEOTIDE SEQUENCE [LARGE SCALE GENOMIC DNA]</scope>
</reference>
<proteinExistence type="predicted"/>
<accession>A0A4Y2QH27</accession>
<name>A0A4Y2QH27_ARAVE</name>
<organism evidence="2 3">
    <name type="scientific">Araneus ventricosus</name>
    <name type="common">Orbweaver spider</name>
    <name type="synonym">Epeira ventricosa</name>
    <dbReference type="NCBI Taxonomy" id="182803"/>
    <lineage>
        <taxon>Eukaryota</taxon>
        <taxon>Metazoa</taxon>
        <taxon>Ecdysozoa</taxon>
        <taxon>Arthropoda</taxon>
        <taxon>Chelicerata</taxon>
        <taxon>Arachnida</taxon>
        <taxon>Araneae</taxon>
        <taxon>Araneomorphae</taxon>
        <taxon>Entelegynae</taxon>
        <taxon>Araneoidea</taxon>
        <taxon>Araneidae</taxon>
        <taxon>Araneus</taxon>
    </lineage>
</organism>
<keyword evidence="1" id="KW-1133">Transmembrane helix</keyword>
<gene>
    <name evidence="2" type="ORF">AVEN_77439_1</name>
</gene>
<evidence type="ECO:0000313" key="3">
    <source>
        <dbReference type="Proteomes" id="UP000499080"/>
    </source>
</evidence>
<keyword evidence="1" id="KW-0472">Membrane</keyword>
<evidence type="ECO:0000256" key="1">
    <source>
        <dbReference type="SAM" id="Phobius"/>
    </source>
</evidence>
<dbReference type="Proteomes" id="UP000499080">
    <property type="component" value="Unassembled WGS sequence"/>
</dbReference>
<dbReference type="AlphaFoldDB" id="A0A4Y2QH27"/>
<protein>
    <submittedName>
        <fullName evidence="2">Uncharacterized protein</fullName>
    </submittedName>
</protein>
<dbReference type="EMBL" id="BGPR01013859">
    <property type="protein sequence ID" value="GBN62584.1"/>
    <property type="molecule type" value="Genomic_DNA"/>
</dbReference>